<proteinExistence type="predicted"/>
<comment type="caution">
    <text evidence="5">The sequence shown here is derived from an EMBL/GenBank/DDBJ whole genome shotgun (WGS) entry which is preliminary data.</text>
</comment>
<dbReference type="SMART" id="SM00345">
    <property type="entry name" value="HTH_GNTR"/>
    <property type="match status" value="1"/>
</dbReference>
<dbReference type="AlphaFoldDB" id="A0A640WDR3"/>
<dbReference type="InterPro" id="IPR000524">
    <property type="entry name" value="Tscrpt_reg_HTH_GntR"/>
</dbReference>
<keyword evidence="6" id="KW-1185">Reference proteome</keyword>
<dbReference type="EMBL" id="VTPX01000006">
    <property type="protein sequence ID" value="KAA0017946.1"/>
    <property type="molecule type" value="Genomic_DNA"/>
</dbReference>
<evidence type="ECO:0000313" key="5">
    <source>
        <dbReference type="EMBL" id="KAA0017946.1"/>
    </source>
</evidence>
<dbReference type="SUPFAM" id="SSF48008">
    <property type="entry name" value="GntR ligand-binding domain-like"/>
    <property type="match status" value="1"/>
</dbReference>
<dbReference type="SMART" id="SM00895">
    <property type="entry name" value="FCD"/>
    <property type="match status" value="1"/>
</dbReference>
<dbReference type="SUPFAM" id="SSF46785">
    <property type="entry name" value="Winged helix' DNA-binding domain"/>
    <property type="match status" value="1"/>
</dbReference>
<keyword evidence="3" id="KW-0804">Transcription</keyword>
<dbReference type="NCBIfam" id="NF008576">
    <property type="entry name" value="PRK11534.1"/>
    <property type="match status" value="1"/>
</dbReference>
<dbReference type="InterPro" id="IPR008920">
    <property type="entry name" value="TF_FadR/GntR_C"/>
</dbReference>
<dbReference type="GO" id="GO:0003700">
    <property type="term" value="F:DNA-binding transcription factor activity"/>
    <property type="evidence" value="ECO:0007669"/>
    <property type="project" value="InterPro"/>
</dbReference>
<dbReference type="GO" id="GO:0003677">
    <property type="term" value="F:DNA binding"/>
    <property type="evidence" value="ECO:0007669"/>
    <property type="project" value="UniProtKB-KW"/>
</dbReference>
<dbReference type="InterPro" id="IPR011711">
    <property type="entry name" value="GntR_C"/>
</dbReference>
<dbReference type="PANTHER" id="PTHR43537">
    <property type="entry name" value="TRANSCRIPTIONAL REGULATOR, GNTR FAMILY"/>
    <property type="match status" value="1"/>
</dbReference>
<accession>A0A640WDR3</accession>
<dbReference type="PROSITE" id="PS50949">
    <property type="entry name" value="HTH_GNTR"/>
    <property type="match status" value="1"/>
</dbReference>
<dbReference type="Gene3D" id="1.20.120.530">
    <property type="entry name" value="GntR ligand-binding domain-like"/>
    <property type="match status" value="1"/>
</dbReference>
<evidence type="ECO:0000256" key="3">
    <source>
        <dbReference type="ARBA" id="ARBA00023163"/>
    </source>
</evidence>
<evidence type="ECO:0000259" key="4">
    <source>
        <dbReference type="PROSITE" id="PS50949"/>
    </source>
</evidence>
<protein>
    <submittedName>
        <fullName evidence="5">DNA-binding transcriptional regulator CsiR</fullName>
    </submittedName>
</protein>
<reference evidence="5 6" key="1">
    <citation type="submission" date="2019-08" db="EMBL/GenBank/DDBJ databases">
        <title>Bioinformatics analysis of the strain L3 and L5.</title>
        <authorList>
            <person name="Li X."/>
        </authorList>
    </citation>
    <scope>NUCLEOTIDE SEQUENCE [LARGE SCALE GENOMIC DNA]</scope>
    <source>
        <strain evidence="5 6">L3</strain>
    </source>
</reference>
<keyword evidence="2 5" id="KW-0238">DNA-binding</keyword>
<evidence type="ECO:0000256" key="2">
    <source>
        <dbReference type="ARBA" id="ARBA00023125"/>
    </source>
</evidence>
<evidence type="ECO:0000256" key="1">
    <source>
        <dbReference type="ARBA" id="ARBA00023015"/>
    </source>
</evidence>
<dbReference type="Gene3D" id="1.10.10.10">
    <property type="entry name" value="Winged helix-like DNA-binding domain superfamily/Winged helix DNA-binding domain"/>
    <property type="match status" value="1"/>
</dbReference>
<keyword evidence="1" id="KW-0805">Transcription regulation</keyword>
<dbReference type="Pfam" id="PF07729">
    <property type="entry name" value="FCD"/>
    <property type="match status" value="1"/>
</dbReference>
<dbReference type="PANTHER" id="PTHR43537:SF20">
    <property type="entry name" value="HTH-TYPE TRANSCRIPTIONAL REPRESSOR GLAR"/>
    <property type="match status" value="1"/>
</dbReference>
<dbReference type="Proteomes" id="UP000466024">
    <property type="component" value="Unassembled WGS sequence"/>
</dbReference>
<dbReference type="InterPro" id="IPR036388">
    <property type="entry name" value="WH-like_DNA-bd_sf"/>
</dbReference>
<sequence length="231" mass="26115">MTATSERSPTALDVYRRLKADIIRGVYAPQEKLLMSRLKASYATGVGPLREALTRLIGERLVTGISQRGYRVAPMSMAELAAIYDARAELEGLLIRLAIERGDDDWEASILARAHTLAKVDRVNDGEEMLERWDKRHQALHDAMVAGCDCLPLLQSRAALFDQAQRYRHLWLRRTVFSAQALADKHCEHQALVNTILSRDATAASRMMREHLMTPVPIIRERLEAYGVNRP</sequence>
<feature type="domain" description="HTH gntR-type" evidence="4">
    <location>
        <begin position="8"/>
        <end position="75"/>
    </location>
</feature>
<name>A0A640WDR3_9GAMM</name>
<evidence type="ECO:0000313" key="6">
    <source>
        <dbReference type="Proteomes" id="UP000466024"/>
    </source>
</evidence>
<organism evidence="5 6">
    <name type="scientific">Salinicola corii</name>
    <dbReference type="NCBI Taxonomy" id="2606937"/>
    <lineage>
        <taxon>Bacteria</taxon>
        <taxon>Pseudomonadati</taxon>
        <taxon>Pseudomonadota</taxon>
        <taxon>Gammaproteobacteria</taxon>
        <taxon>Oceanospirillales</taxon>
        <taxon>Halomonadaceae</taxon>
        <taxon>Salinicola</taxon>
    </lineage>
</organism>
<gene>
    <name evidence="5" type="primary">csiR</name>
    <name evidence="5" type="ORF">F0A16_12565</name>
</gene>
<dbReference type="InterPro" id="IPR036390">
    <property type="entry name" value="WH_DNA-bd_sf"/>
</dbReference>
<dbReference type="Pfam" id="PF00392">
    <property type="entry name" value="GntR"/>
    <property type="match status" value="1"/>
</dbReference>